<sequence>MRPWLPPLLSLLVLALPSAAPAQDDDVTIYRCVSSDGSLTIGNTPCDDDDATQQVRTMLRPQDAPPRPPSAPSTLSEPAPVQVIERHVSTVREPRPMYECITPEGDHYTSDDGEGNPRWVPLWTLGYPGGSYHRPPSGSPPPTARRGVTFVDNRTRMPPPANISIPPAHDRPRPSPDTRPGPGRPVPPRPGHGYDYGYGYGQGGGTWIRDECVRLPQREVCDRLTDRRQTIRRQVFNAQQTERLRLREEERMISARLAEDCGIR</sequence>
<feature type="signal peptide" evidence="2">
    <location>
        <begin position="1"/>
        <end position="22"/>
    </location>
</feature>
<comment type="caution">
    <text evidence="3">The sequence shown here is derived from an EMBL/GenBank/DDBJ whole genome shotgun (WGS) entry which is preliminary data.</text>
</comment>
<name>A0A853JAR5_9GAMM</name>
<keyword evidence="2" id="KW-0732">Signal</keyword>
<dbReference type="EMBL" id="JACCKA010000039">
    <property type="protein sequence ID" value="NZA25824.1"/>
    <property type="molecule type" value="Genomic_DNA"/>
</dbReference>
<feature type="region of interest" description="Disordered" evidence="1">
    <location>
        <begin position="152"/>
        <end position="196"/>
    </location>
</feature>
<reference evidence="3 4" key="1">
    <citation type="submission" date="2020-07" db="EMBL/GenBank/DDBJ databases">
        <title>Luteimonas sp. SJ-92.</title>
        <authorList>
            <person name="Huang X.-X."/>
            <person name="Xu L."/>
            <person name="Sun J.-Q."/>
        </authorList>
    </citation>
    <scope>NUCLEOTIDE SEQUENCE [LARGE SCALE GENOMIC DNA]</scope>
    <source>
        <strain evidence="3 4">SJ-92</strain>
    </source>
</reference>
<feature type="compositionally biased region" description="Pro residues" evidence="1">
    <location>
        <begin position="177"/>
        <end position="190"/>
    </location>
</feature>
<proteinExistence type="predicted"/>
<evidence type="ECO:0000256" key="1">
    <source>
        <dbReference type="SAM" id="MobiDB-lite"/>
    </source>
</evidence>
<gene>
    <name evidence="3" type="ORF">H0E84_05465</name>
</gene>
<evidence type="ECO:0000313" key="3">
    <source>
        <dbReference type="EMBL" id="NZA25824.1"/>
    </source>
</evidence>
<dbReference type="AlphaFoldDB" id="A0A853JAR5"/>
<protein>
    <submittedName>
        <fullName evidence="3">DUF4124 domain-containing protein</fullName>
    </submittedName>
</protein>
<dbReference type="RefSeq" id="WP_180677625.1">
    <property type="nucleotide sequence ID" value="NZ_JACCKA010000039.1"/>
</dbReference>
<dbReference type="Proteomes" id="UP000578091">
    <property type="component" value="Unassembled WGS sequence"/>
</dbReference>
<keyword evidence="4" id="KW-1185">Reference proteome</keyword>
<feature type="chain" id="PRO_5032701284" evidence="2">
    <location>
        <begin position="23"/>
        <end position="264"/>
    </location>
</feature>
<feature type="region of interest" description="Disordered" evidence="1">
    <location>
        <begin position="60"/>
        <end position="79"/>
    </location>
</feature>
<evidence type="ECO:0000313" key="4">
    <source>
        <dbReference type="Proteomes" id="UP000578091"/>
    </source>
</evidence>
<accession>A0A853JAR5</accession>
<organism evidence="3 4">
    <name type="scientific">Luteimonas salinisoli</name>
    <dbReference type="NCBI Taxonomy" id="2752307"/>
    <lineage>
        <taxon>Bacteria</taxon>
        <taxon>Pseudomonadati</taxon>
        <taxon>Pseudomonadota</taxon>
        <taxon>Gammaproteobacteria</taxon>
        <taxon>Lysobacterales</taxon>
        <taxon>Lysobacteraceae</taxon>
        <taxon>Luteimonas</taxon>
    </lineage>
</organism>
<evidence type="ECO:0000256" key="2">
    <source>
        <dbReference type="SAM" id="SignalP"/>
    </source>
</evidence>